<protein>
    <submittedName>
        <fullName evidence="1">Unannotated protein</fullName>
    </submittedName>
</protein>
<dbReference type="Gene3D" id="1.20.150.30">
    <property type="entry name" value="Zincin-like metallopeptidase, N-terminal domain"/>
    <property type="match status" value="1"/>
</dbReference>
<proteinExistence type="predicted"/>
<dbReference type="NCBIfam" id="TIGR03624">
    <property type="entry name" value="putative hydrolase"/>
    <property type="match status" value="1"/>
</dbReference>
<sequence length="384" mass="42075">MLSKNGLPSQLVKRTDMALETHDHTLNASAPNYLDVALATRIGGSLARRKSLPSSYRPGALEDELNELSIVAQERVAKESGLTPPGKPRARILDRAQWVSANVASVDRLVGPALAAADARRKRHAPAAFERLSRQGSAAQLGSVLAWMSSRVLGQYDVLVGEEATFDEDVISYVGPNIVALEQRHGFDPSQFRLWLALHETTHRAQFTGPTWVRPYFLGLINDVVSVLASESSALVAGLTRALKEMASGQNPMREVGAAGLIASEEQLEAMRRLSALMSVLEGHGEVVMDEAARDLVPDAQHFHSVLRQRRQHPSAPSRILNQVLGLDAKLRQYEEGETFIRALREAKGPAFVTSLFDGPENLPSMEELKEPSLYLARTTPTRK</sequence>
<gene>
    <name evidence="1" type="ORF">UFOPK3427_01056</name>
    <name evidence="2" type="ORF">UFOPK4112_00030</name>
</gene>
<name>A0A6J7E2Q2_9ZZZZ</name>
<dbReference type="NCBIfam" id="TIGR03883">
    <property type="entry name" value="DUF2342_F420"/>
    <property type="match status" value="1"/>
</dbReference>
<dbReference type="AlphaFoldDB" id="A0A6J7E2Q2"/>
<reference evidence="1" key="1">
    <citation type="submission" date="2020-05" db="EMBL/GenBank/DDBJ databases">
        <authorList>
            <person name="Chiriac C."/>
            <person name="Salcher M."/>
            <person name="Ghai R."/>
            <person name="Kavagutti S V."/>
        </authorList>
    </citation>
    <scope>NUCLEOTIDE SEQUENCE</scope>
</reference>
<accession>A0A6J7E2Q2</accession>
<evidence type="ECO:0000313" key="2">
    <source>
        <dbReference type="EMBL" id="CAB5006192.1"/>
    </source>
</evidence>
<dbReference type="Pfam" id="PF10103">
    <property type="entry name" value="Zincin_2"/>
    <property type="match status" value="1"/>
</dbReference>
<dbReference type="EMBL" id="CAFBPM010000001">
    <property type="protein sequence ID" value="CAB5006192.1"/>
    <property type="molecule type" value="Genomic_DNA"/>
</dbReference>
<dbReference type="PANTHER" id="PTHR39420:SF1">
    <property type="entry name" value="HYDROLASE"/>
    <property type="match status" value="1"/>
</dbReference>
<dbReference type="InterPro" id="IPR018766">
    <property type="entry name" value="Zinicin_2"/>
</dbReference>
<dbReference type="SUPFAM" id="SSF55486">
    <property type="entry name" value="Metalloproteases ('zincins'), catalytic domain"/>
    <property type="match status" value="1"/>
</dbReference>
<evidence type="ECO:0000313" key="1">
    <source>
        <dbReference type="EMBL" id="CAB4874799.1"/>
    </source>
</evidence>
<dbReference type="InterPro" id="IPR022454">
    <property type="entry name" value="CHP03883_F420-assoc"/>
</dbReference>
<dbReference type="InterPro" id="IPR042271">
    <property type="entry name" value="Zinicin_2_N"/>
</dbReference>
<dbReference type="EMBL" id="CAFBLT010000001">
    <property type="protein sequence ID" value="CAB4874799.1"/>
    <property type="molecule type" value="Genomic_DNA"/>
</dbReference>
<organism evidence="1">
    <name type="scientific">freshwater metagenome</name>
    <dbReference type="NCBI Taxonomy" id="449393"/>
    <lineage>
        <taxon>unclassified sequences</taxon>
        <taxon>metagenomes</taxon>
        <taxon>ecological metagenomes</taxon>
    </lineage>
</organism>
<dbReference type="PANTHER" id="PTHR39420">
    <property type="match status" value="1"/>
</dbReference>